<dbReference type="CDD" id="cd07988">
    <property type="entry name" value="LPLAT_ABO13168-like"/>
    <property type="match status" value="1"/>
</dbReference>
<evidence type="ECO:0000256" key="1">
    <source>
        <dbReference type="ARBA" id="ARBA00022679"/>
    </source>
</evidence>
<protein>
    <submittedName>
        <fullName evidence="5">Phospholipid/glycerol acyltransferase</fullName>
    </submittedName>
</protein>
<proteinExistence type="predicted"/>
<dbReference type="PANTHER" id="PTHR10434:SF9">
    <property type="entry name" value="PHOSPHOLIPID_GLYCEROL ACYLTRANSFERASE DOMAIN-CONTAINING PROTEIN"/>
    <property type="match status" value="1"/>
</dbReference>
<keyword evidence="1 5" id="KW-0808">Transferase</keyword>
<keyword evidence="2 5" id="KW-0012">Acyltransferase</keyword>
<organism evidence="5">
    <name type="scientific">hydrothermal vent metagenome</name>
    <dbReference type="NCBI Taxonomy" id="652676"/>
    <lineage>
        <taxon>unclassified sequences</taxon>
        <taxon>metagenomes</taxon>
        <taxon>ecological metagenomes</taxon>
    </lineage>
</organism>
<dbReference type="SUPFAM" id="SSF69593">
    <property type="entry name" value="Glycerol-3-phosphate (1)-acyltransferase"/>
    <property type="match status" value="1"/>
</dbReference>
<feature type="region of interest" description="Disordered" evidence="3">
    <location>
        <begin position="189"/>
        <end position="212"/>
    </location>
</feature>
<dbReference type="GO" id="GO:0006654">
    <property type="term" value="P:phosphatidic acid biosynthetic process"/>
    <property type="evidence" value="ECO:0007669"/>
    <property type="project" value="TreeGrafter"/>
</dbReference>
<dbReference type="GO" id="GO:0003841">
    <property type="term" value="F:1-acylglycerol-3-phosphate O-acyltransferase activity"/>
    <property type="evidence" value="ECO:0007669"/>
    <property type="project" value="TreeGrafter"/>
</dbReference>
<dbReference type="EMBL" id="UOEF01000290">
    <property type="protein sequence ID" value="VAV99607.1"/>
    <property type="molecule type" value="Genomic_DNA"/>
</dbReference>
<dbReference type="AlphaFoldDB" id="A0A3B0S451"/>
<evidence type="ECO:0000313" key="5">
    <source>
        <dbReference type="EMBL" id="VAV99607.1"/>
    </source>
</evidence>
<dbReference type="Pfam" id="PF01553">
    <property type="entry name" value="Acyltransferase"/>
    <property type="match status" value="1"/>
</dbReference>
<evidence type="ECO:0000259" key="4">
    <source>
        <dbReference type="SMART" id="SM00563"/>
    </source>
</evidence>
<reference evidence="5" key="1">
    <citation type="submission" date="2018-06" db="EMBL/GenBank/DDBJ databases">
        <authorList>
            <person name="Zhirakovskaya E."/>
        </authorList>
    </citation>
    <scope>NUCLEOTIDE SEQUENCE</scope>
</reference>
<dbReference type="PANTHER" id="PTHR10434">
    <property type="entry name" value="1-ACYL-SN-GLYCEROL-3-PHOSPHATE ACYLTRANSFERASE"/>
    <property type="match status" value="1"/>
</dbReference>
<dbReference type="InterPro" id="IPR002123">
    <property type="entry name" value="Plipid/glycerol_acylTrfase"/>
</dbReference>
<sequence length="212" mass="24092">MHSEIKPNWLSEIVRRFSVFVYKFNGWTAVQENPPPRKAVIIAAPHTSNWDFLYFFGLCNSLQITSYWIGKNTLFKWPWGGMMRRLGGVPVDRSKSQNMVDAMAEQFDKRDEFLLTIPPEGTRGSVKQWRTGFYYIALKAKVPVIMGMMDYAKKTGGLGPSIMPSGDYAADMKILSEYYHRVTPRFPNKALRDFGSTGSSSEAEVRPEGDGQ</sequence>
<gene>
    <name evidence="5" type="ORF">MNBD_ALPHA04-1411</name>
</gene>
<name>A0A3B0S451_9ZZZZ</name>
<feature type="compositionally biased region" description="Basic and acidic residues" evidence="3">
    <location>
        <begin position="203"/>
        <end position="212"/>
    </location>
</feature>
<evidence type="ECO:0000256" key="3">
    <source>
        <dbReference type="SAM" id="MobiDB-lite"/>
    </source>
</evidence>
<evidence type="ECO:0000256" key="2">
    <source>
        <dbReference type="ARBA" id="ARBA00023315"/>
    </source>
</evidence>
<accession>A0A3B0S451</accession>
<dbReference type="SMART" id="SM00563">
    <property type="entry name" value="PlsC"/>
    <property type="match status" value="1"/>
</dbReference>
<feature type="domain" description="Phospholipid/glycerol acyltransferase" evidence="4">
    <location>
        <begin position="40"/>
        <end position="149"/>
    </location>
</feature>